<dbReference type="InterPro" id="IPR029021">
    <property type="entry name" value="Prot-tyrosine_phosphatase-like"/>
</dbReference>
<dbReference type="GO" id="GO:0032981">
    <property type="term" value="P:mitochondrial respiratory chain complex I assembly"/>
    <property type="evidence" value="ECO:0007669"/>
    <property type="project" value="InterPro"/>
</dbReference>
<dbReference type="Pfam" id="PF06784">
    <property type="entry name" value="UPF0240"/>
    <property type="match status" value="1"/>
</dbReference>
<keyword evidence="7" id="KW-1185">Reference proteome</keyword>
<name>A0A8J9UQI7_9NEOP</name>
<evidence type="ECO:0000313" key="6">
    <source>
        <dbReference type="EMBL" id="CAH0717872.1"/>
    </source>
</evidence>
<feature type="compositionally biased region" description="Basic and acidic residues" evidence="5">
    <location>
        <begin position="510"/>
        <end position="523"/>
    </location>
</feature>
<dbReference type="EC" id="3.1.3.48" evidence="2"/>
<dbReference type="FunFam" id="3.90.190.10:FF:000006">
    <property type="entry name" value="Dual specificity protein phosphatase CDC14B"/>
    <property type="match status" value="1"/>
</dbReference>
<organism evidence="6 7">
    <name type="scientific">Brenthis ino</name>
    <name type="common">lesser marbled fritillary</name>
    <dbReference type="NCBI Taxonomy" id="405034"/>
    <lineage>
        <taxon>Eukaryota</taxon>
        <taxon>Metazoa</taxon>
        <taxon>Ecdysozoa</taxon>
        <taxon>Arthropoda</taxon>
        <taxon>Hexapoda</taxon>
        <taxon>Insecta</taxon>
        <taxon>Pterygota</taxon>
        <taxon>Neoptera</taxon>
        <taxon>Endopterygota</taxon>
        <taxon>Lepidoptera</taxon>
        <taxon>Glossata</taxon>
        <taxon>Ditrysia</taxon>
        <taxon>Papilionoidea</taxon>
        <taxon>Nymphalidae</taxon>
        <taxon>Heliconiinae</taxon>
        <taxon>Argynnini</taxon>
        <taxon>Brenthis</taxon>
    </lineage>
</organism>
<dbReference type="GO" id="GO:0005739">
    <property type="term" value="C:mitochondrion"/>
    <property type="evidence" value="ECO:0007669"/>
    <property type="project" value="TreeGrafter"/>
</dbReference>
<dbReference type="GO" id="GO:0004725">
    <property type="term" value="F:protein tyrosine phosphatase activity"/>
    <property type="evidence" value="ECO:0007669"/>
    <property type="project" value="UniProtKB-EC"/>
</dbReference>
<dbReference type="PANTHER" id="PTHR13338:SF4">
    <property type="entry name" value="NADH DEHYDROGENASE [UBIQUINONE] 1 ALPHA SUBCOMPLEX ASSEMBLY FACTOR 4"/>
    <property type="match status" value="1"/>
</dbReference>
<feature type="compositionally biased region" description="Basic and acidic residues" evidence="5">
    <location>
        <begin position="629"/>
        <end position="643"/>
    </location>
</feature>
<dbReference type="EMBL" id="OV170232">
    <property type="protein sequence ID" value="CAH0717872.1"/>
    <property type="molecule type" value="Genomic_DNA"/>
</dbReference>
<sequence length="652" mass="74948">MDCLQGLAKAHDLKMFNFQDFNYEEYVRLDKIQGGDLNWIIPGKFLAFIGPVDYSVALYHPPEIYIEYFLENNVKTVIRLNKRLYDGNVFINVGITHYNLFFPDGSCPPRHILFKFLQISEQSDGAIAVHCKAWLEELESWLIKQGNLYRRRTFQDVDKMPMHEFGIYSFSEKSHNFRPVVISKSPSPPPPMQRPMHSDISKQIRPQASKVREEKSENNKDDIFLASCDLTIEPKEPTIQMKGCVIKNSTTPEEYNSNEDSEDNMPLWKKYLCCKSCKKAGNDKLWWLAVRCAKIAPKRCQSNKCCMFLDLNVLMKSTISNKEIEKHLCSSITIKPQHTFKVSNNFSDRITSTNITKTMPSVFSSGPRDTLQPQQRRRLGRSPSPPPIRTLEQSRATNTPSPGEMIHVRDSKSTLRAALSRLQFKNTLKPLEMGALVTKALRPIKSFNIENRAHRVISKEKPDVAPSYPSTIEELKRVHEVDPHIDEKLDKKDPGLDERLKDVYVTSYGRPEDDVTKEKKDQSVNRPLPQSRGLVPDFDFGLKEPDKVPYGKTTLRHAIDYISSYQINPAEVTAAKIAHEYKMKVDDVECILKYFKTYEVYLPATKKTPAMFAGPSELRKQLYKTNVQEIERKKDADDEKEPQKNISQSKAS</sequence>
<evidence type="ECO:0000256" key="2">
    <source>
        <dbReference type="ARBA" id="ARBA00013064"/>
    </source>
</evidence>
<comment type="similarity">
    <text evidence="1">Belongs to the protein-tyrosine phosphatase family. Non-receptor class CDC14 subfamily.</text>
</comment>
<feature type="region of interest" description="Disordered" evidence="5">
    <location>
        <begin position="629"/>
        <end position="652"/>
    </location>
</feature>
<accession>A0A8J9UQI7</accession>
<reference evidence="6" key="1">
    <citation type="submission" date="2021-12" db="EMBL/GenBank/DDBJ databases">
        <authorList>
            <person name="Martin H S."/>
        </authorList>
    </citation>
    <scope>NUCLEOTIDE SEQUENCE</scope>
</reference>
<evidence type="ECO:0000256" key="3">
    <source>
        <dbReference type="ARBA" id="ARBA00022801"/>
    </source>
</evidence>
<feature type="compositionally biased region" description="Polar residues" evidence="5">
    <location>
        <begin position="391"/>
        <end position="401"/>
    </location>
</feature>
<protein>
    <recommendedName>
        <fullName evidence="2">protein-tyrosine-phosphatase</fullName>
        <ecNumber evidence="2">3.1.3.48</ecNumber>
    </recommendedName>
</protein>
<keyword evidence="4" id="KW-0904">Protein phosphatase</keyword>
<gene>
    <name evidence="6" type="ORF">BINO364_LOCUS4430</name>
</gene>
<proteinExistence type="inferred from homology"/>
<dbReference type="SUPFAM" id="SSF52799">
    <property type="entry name" value="(Phosphotyrosine protein) phosphatases II"/>
    <property type="match status" value="1"/>
</dbReference>
<dbReference type="Gene3D" id="3.90.190.10">
    <property type="entry name" value="Protein tyrosine phosphatase superfamily"/>
    <property type="match status" value="1"/>
</dbReference>
<feature type="region of interest" description="Disordered" evidence="5">
    <location>
        <begin position="510"/>
        <end position="530"/>
    </location>
</feature>
<feature type="region of interest" description="Disordered" evidence="5">
    <location>
        <begin position="182"/>
        <end position="218"/>
    </location>
</feature>
<feature type="non-terminal residue" evidence="6">
    <location>
        <position position="652"/>
    </location>
</feature>
<evidence type="ECO:0000256" key="4">
    <source>
        <dbReference type="ARBA" id="ARBA00022912"/>
    </source>
</evidence>
<dbReference type="InterPro" id="IPR009622">
    <property type="entry name" value="NDUFAF4"/>
</dbReference>
<dbReference type="PANTHER" id="PTHR13338">
    <property type="entry name" value="UPF0240 PROTEIN"/>
    <property type="match status" value="1"/>
</dbReference>
<evidence type="ECO:0000313" key="7">
    <source>
        <dbReference type="Proteomes" id="UP000838878"/>
    </source>
</evidence>
<dbReference type="OrthoDB" id="266663at2759"/>
<dbReference type="Proteomes" id="UP000838878">
    <property type="component" value="Chromosome 12"/>
</dbReference>
<evidence type="ECO:0000256" key="5">
    <source>
        <dbReference type="SAM" id="MobiDB-lite"/>
    </source>
</evidence>
<dbReference type="AlphaFoldDB" id="A0A8J9UQI7"/>
<feature type="region of interest" description="Disordered" evidence="5">
    <location>
        <begin position="357"/>
        <end position="406"/>
    </location>
</feature>
<keyword evidence="3" id="KW-0378">Hydrolase</keyword>
<evidence type="ECO:0000256" key="1">
    <source>
        <dbReference type="ARBA" id="ARBA00007315"/>
    </source>
</evidence>